<evidence type="ECO:0000313" key="4">
    <source>
        <dbReference type="Proteomes" id="UP000291892"/>
    </source>
</evidence>
<organism evidence="2 5">
    <name type="scientific">Rhizobium ruizarguesonis</name>
    <dbReference type="NCBI Taxonomy" id="2081791"/>
    <lineage>
        <taxon>Bacteria</taxon>
        <taxon>Pseudomonadati</taxon>
        <taxon>Pseudomonadota</taxon>
        <taxon>Alphaproteobacteria</taxon>
        <taxon>Hyphomicrobiales</taxon>
        <taxon>Rhizobiaceae</taxon>
        <taxon>Rhizobium/Agrobacterium group</taxon>
        <taxon>Rhizobium</taxon>
    </lineage>
</organism>
<feature type="transmembrane region" description="Helical" evidence="1">
    <location>
        <begin position="65"/>
        <end position="84"/>
    </location>
</feature>
<gene>
    <name evidence="3" type="ORF">ELG94_22380</name>
    <name evidence="2" type="ORF">GR217_22885</name>
</gene>
<evidence type="ECO:0000256" key="1">
    <source>
        <dbReference type="SAM" id="Phobius"/>
    </source>
</evidence>
<sequence>MVLVWACLLFLTCWVLPKRLAAAIASRRYHGALLVVVAALGIVLGVFLWATASFLAVLQLGTPPAGLAWIPIAGFFLSIVATVIGKRQASTALS</sequence>
<feature type="transmembrane region" description="Helical" evidence="1">
    <location>
        <begin position="31"/>
        <end position="58"/>
    </location>
</feature>
<evidence type="ECO:0000313" key="3">
    <source>
        <dbReference type="EMBL" id="TBF20905.1"/>
    </source>
</evidence>
<proteinExistence type="predicted"/>
<accession>A0AAE5C3G0</accession>
<evidence type="ECO:0000313" key="2">
    <source>
        <dbReference type="EMBL" id="NEI50534.1"/>
    </source>
</evidence>
<protein>
    <submittedName>
        <fullName evidence="2">Uncharacterized protein</fullName>
    </submittedName>
</protein>
<keyword evidence="1" id="KW-1133">Transmembrane helix</keyword>
<dbReference type="EMBL" id="SIKX01000001">
    <property type="protein sequence ID" value="TBF20905.1"/>
    <property type="molecule type" value="Genomic_DNA"/>
</dbReference>
<reference evidence="3 4" key="1">
    <citation type="submission" date="2019-02" db="EMBL/GenBank/DDBJ databases">
        <title>The genomic architecture of introgression among sibling species of bacteria.</title>
        <authorList>
            <person name="Cavassim M.I.A."/>
            <person name="Moeskjaer S."/>
            <person name="Moslemi C."/>
            <person name="Fields B."/>
            <person name="Bachmann A."/>
            <person name="Vilhjalmsson B."/>
            <person name="Schierup M.H."/>
            <person name="Young J.P.W."/>
            <person name="Andersen S.U."/>
        </authorList>
    </citation>
    <scope>NUCLEOTIDE SEQUENCE [LARGE SCALE GENOMIC DNA]</scope>
    <source>
        <strain evidence="3 4">SM42</strain>
    </source>
</reference>
<comment type="caution">
    <text evidence="2">The sequence shown here is derived from an EMBL/GenBank/DDBJ whole genome shotgun (WGS) entry which is preliminary data.</text>
</comment>
<evidence type="ECO:0000313" key="5">
    <source>
        <dbReference type="Proteomes" id="UP000661163"/>
    </source>
</evidence>
<dbReference type="Proteomes" id="UP000291892">
    <property type="component" value="Unassembled WGS sequence"/>
</dbReference>
<name>A0AAE5C3G0_9HYPH</name>
<dbReference type="Proteomes" id="UP000661163">
    <property type="component" value="Unassembled WGS sequence"/>
</dbReference>
<keyword evidence="1" id="KW-0472">Membrane</keyword>
<dbReference type="AlphaFoldDB" id="A0AAE5C3G0"/>
<reference evidence="2 5" key="2">
    <citation type="submission" date="2019-12" db="EMBL/GenBank/DDBJ databases">
        <title>Rhizobium genotypes associated with high levels of biological nitrogen fixation by grain legumes in a temperate-maritime cropping system.</title>
        <authorList>
            <person name="Maluk M."/>
            <person name="Francesc Ferrando Molina F."/>
            <person name="Lopez Del Egido L."/>
            <person name="Lafos M."/>
            <person name="Langarica-Fuentes A."/>
            <person name="Gebre Yohannes G."/>
            <person name="Young M.W."/>
            <person name="Martin P."/>
            <person name="Gantlett R."/>
            <person name="Kenicer G."/>
            <person name="Hawes C."/>
            <person name="Begg G.S."/>
            <person name="Quilliam R.S."/>
            <person name="Squire G.R."/>
            <person name="Poole P.S."/>
            <person name="Young P.W."/>
            <person name="Iannetta P.M."/>
            <person name="James E.K."/>
        </authorList>
    </citation>
    <scope>NUCLEOTIDE SEQUENCE [LARGE SCALE GENOMIC DNA]</scope>
    <source>
        <strain evidence="2 5">JHI985</strain>
    </source>
</reference>
<dbReference type="RefSeq" id="WP_130682538.1">
    <property type="nucleotide sequence ID" value="NZ_JAJAEH010000025.1"/>
</dbReference>
<keyword evidence="1" id="KW-0812">Transmembrane</keyword>
<dbReference type="EMBL" id="WUFC01000020">
    <property type="protein sequence ID" value="NEI50534.1"/>
    <property type="molecule type" value="Genomic_DNA"/>
</dbReference>